<evidence type="ECO:0000313" key="2">
    <source>
        <dbReference type="EMBL" id="KAL0574712.1"/>
    </source>
</evidence>
<protein>
    <submittedName>
        <fullName evidence="2">Uncharacterized protein</fullName>
    </submittedName>
</protein>
<dbReference type="Proteomes" id="UP001465976">
    <property type="component" value="Unassembled WGS sequence"/>
</dbReference>
<feature type="region of interest" description="Disordered" evidence="1">
    <location>
        <begin position="1"/>
        <end position="32"/>
    </location>
</feature>
<evidence type="ECO:0000256" key="1">
    <source>
        <dbReference type="SAM" id="MobiDB-lite"/>
    </source>
</evidence>
<organism evidence="2 3">
    <name type="scientific">Marasmius crinis-equi</name>
    <dbReference type="NCBI Taxonomy" id="585013"/>
    <lineage>
        <taxon>Eukaryota</taxon>
        <taxon>Fungi</taxon>
        <taxon>Dikarya</taxon>
        <taxon>Basidiomycota</taxon>
        <taxon>Agaricomycotina</taxon>
        <taxon>Agaricomycetes</taxon>
        <taxon>Agaricomycetidae</taxon>
        <taxon>Agaricales</taxon>
        <taxon>Marasmiineae</taxon>
        <taxon>Marasmiaceae</taxon>
        <taxon>Marasmius</taxon>
    </lineage>
</organism>
<comment type="caution">
    <text evidence="2">The sequence shown here is derived from an EMBL/GenBank/DDBJ whole genome shotgun (WGS) entry which is preliminary data.</text>
</comment>
<dbReference type="EMBL" id="JBAHYK010000374">
    <property type="protein sequence ID" value="KAL0574712.1"/>
    <property type="molecule type" value="Genomic_DNA"/>
</dbReference>
<keyword evidence="3" id="KW-1185">Reference proteome</keyword>
<accession>A0ABR3FH77</accession>
<name>A0ABR3FH77_9AGAR</name>
<gene>
    <name evidence="2" type="ORF">V5O48_007243</name>
</gene>
<proteinExistence type="predicted"/>
<reference evidence="2 3" key="1">
    <citation type="submission" date="2024-02" db="EMBL/GenBank/DDBJ databases">
        <title>A draft genome for the cacao thread blight pathogen Marasmius crinis-equi.</title>
        <authorList>
            <person name="Cohen S.P."/>
            <person name="Baruah I.K."/>
            <person name="Amoako-Attah I."/>
            <person name="Bukari Y."/>
            <person name="Meinhardt L.W."/>
            <person name="Bailey B.A."/>
        </authorList>
    </citation>
    <scope>NUCLEOTIDE SEQUENCE [LARGE SCALE GENOMIC DNA]</scope>
    <source>
        <strain evidence="2 3">GH-76</strain>
    </source>
</reference>
<evidence type="ECO:0000313" key="3">
    <source>
        <dbReference type="Proteomes" id="UP001465976"/>
    </source>
</evidence>
<feature type="compositionally biased region" description="Polar residues" evidence="1">
    <location>
        <begin position="1"/>
        <end position="30"/>
    </location>
</feature>
<sequence>MSGTTSNPEHSQNTATHESVDPQNEASSRSPARLIRTLEDTTREFFKAKTALLDLLQVICRERDEALDKMERIEVDLREMRSSVEVMERCQDEQTQKRLEMNQRLIDLEFRVTQMMTDAGVKHGSLIKELFEEVRAFK</sequence>